<sequence length="228" mass="24702">MNIDSKMCSFLKVPAKVIGEVAVGAGVVAVGWLGWKAYVKARAPVVQIADSDEAQADVVSADDNIVPPQVVEKPDAVPEAPAAKVRKAKRPNKALWNKSYQRRLAKRAQERAERAAQPQVTCEDAPHDSCSVPLAAVQELCATDAISEVLVPADEEDTPNPEAHIPSSHNLKELVDEPLTELFTAVRGNYQSCSPSVSIVFFTVQVCMLVVLHNREAPFVSAVENLER</sequence>
<organism evidence="1 2">
    <name type="scientific">Daphnia magna</name>
    <dbReference type="NCBI Taxonomy" id="35525"/>
    <lineage>
        <taxon>Eukaryota</taxon>
        <taxon>Metazoa</taxon>
        <taxon>Ecdysozoa</taxon>
        <taxon>Arthropoda</taxon>
        <taxon>Crustacea</taxon>
        <taxon>Branchiopoda</taxon>
        <taxon>Diplostraca</taxon>
        <taxon>Cladocera</taxon>
        <taxon>Anomopoda</taxon>
        <taxon>Daphniidae</taxon>
        <taxon>Daphnia</taxon>
    </lineage>
</organism>
<gene>
    <name evidence="1" type="ORF">OUZ56_007217</name>
</gene>
<evidence type="ECO:0000313" key="1">
    <source>
        <dbReference type="EMBL" id="KAK4005510.1"/>
    </source>
</evidence>
<dbReference type="EMBL" id="JAOYFB010000001">
    <property type="protein sequence ID" value="KAK4005510.1"/>
    <property type="molecule type" value="Genomic_DNA"/>
</dbReference>
<dbReference type="Proteomes" id="UP001234178">
    <property type="component" value="Unassembled WGS sequence"/>
</dbReference>
<proteinExistence type="predicted"/>
<evidence type="ECO:0000313" key="2">
    <source>
        <dbReference type="Proteomes" id="UP001234178"/>
    </source>
</evidence>
<name>A0ABQ9YY31_9CRUS</name>
<accession>A0ABQ9YY31</accession>
<comment type="caution">
    <text evidence="1">The sequence shown here is derived from an EMBL/GenBank/DDBJ whole genome shotgun (WGS) entry which is preliminary data.</text>
</comment>
<reference evidence="1 2" key="1">
    <citation type="journal article" date="2023" name="Nucleic Acids Res.">
        <title>The hologenome of Daphnia magna reveals possible DNA methylation and microbiome-mediated evolution of the host genome.</title>
        <authorList>
            <person name="Chaturvedi A."/>
            <person name="Li X."/>
            <person name="Dhandapani V."/>
            <person name="Marshall H."/>
            <person name="Kissane S."/>
            <person name="Cuenca-Cambronero M."/>
            <person name="Asole G."/>
            <person name="Calvet F."/>
            <person name="Ruiz-Romero M."/>
            <person name="Marangio P."/>
            <person name="Guigo R."/>
            <person name="Rago D."/>
            <person name="Mirbahai L."/>
            <person name="Eastwood N."/>
            <person name="Colbourne J.K."/>
            <person name="Zhou J."/>
            <person name="Mallon E."/>
            <person name="Orsini L."/>
        </authorList>
    </citation>
    <scope>NUCLEOTIDE SEQUENCE [LARGE SCALE GENOMIC DNA]</scope>
    <source>
        <strain evidence="1">LRV0_1</strain>
    </source>
</reference>
<keyword evidence="2" id="KW-1185">Reference proteome</keyword>
<protein>
    <submittedName>
        <fullName evidence="1">Uncharacterized protein</fullName>
    </submittedName>
</protein>